<sequence length="91" mass="10001">MAVCLYPTHVSRGPGVPKFDFLFDVFPSCGFVFISARIGPTPPVCYLILYDERIDVVESKLSKAFFGEETKIKLKSSSASGFLSRDCLISG</sequence>
<comment type="caution">
    <text evidence="1">The sequence shown here is derived from an EMBL/GenBank/DDBJ whole genome shotgun (WGS) entry which is preliminary data.</text>
</comment>
<dbReference type="EMBL" id="JBBPBN010000005">
    <property type="protein sequence ID" value="KAK9038838.1"/>
    <property type="molecule type" value="Genomic_DNA"/>
</dbReference>
<evidence type="ECO:0000313" key="2">
    <source>
        <dbReference type="Proteomes" id="UP001396334"/>
    </source>
</evidence>
<evidence type="ECO:0000313" key="1">
    <source>
        <dbReference type="EMBL" id="KAK9038838.1"/>
    </source>
</evidence>
<organism evidence="1 2">
    <name type="scientific">Hibiscus sabdariffa</name>
    <name type="common">roselle</name>
    <dbReference type="NCBI Taxonomy" id="183260"/>
    <lineage>
        <taxon>Eukaryota</taxon>
        <taxon>Viridiplantae</taxon>
        <taxon>Streptophyta</taxon>
        <taxon>Embryophyta</taxon>
        <taxon>Tracheophyta</taxon>
        <taxon>Spermatophyta</taxon>
        <taxon>Magnoliopsida</taxon>
        <taxon>eudicotyledons</taxon>
        <taxon>Gunneridae</taxon>
        <taxon>Pentapetalae</taxon>
        <taxon>rosids</taxon>
        <taxon>malvids</taxon>
        <taxon>Malvales</taxon>
        <taxon>Malvaceae</taxon>
        <taxon>Malvoideae</taxon>
        <taxon>Hibiscus</taxon>
    </lineage>
</organism>
<gene>
    <name evidence="1" type="ORF">V6N11_023684</name>
</gene>
<keyword evidence="2" id="KW-1185">Reference proteome</keyword>
<protein>
    <submittedName>
        <fullName evidence="1">Uncharacterized protein</fullName>
    </submittedName>
</protein>
<dbReference type="Proteomes" id="UP001396334">
    <property type="component" value="Unassembled WGS sequence"/>
</dbReference>
<accession>A0ABR2TMY1</accession>
<reference evidence="1 2" key="1">
    <citation type="journal article" date="2024" name="G3 (Bethesda)">
        <title>Genome assembly of Hibiscus sabdariffa L. provides insights into metabolisms of medicinal natural products.</title>
        <authorList>
            <person name="Kim T."/>
        </authorList>
    </citation>
    <scope>NUCLEOTIDE SEQUENCE [LARGE SCALE GENOMIC DNA]</scope>
    <source>
        <strain evidence="1">TK-2024</strain>
        <tissue evidence="1">Old leaves</tissue>
    </source>
</reference>
<proteinExistence type="predicted"/>
<name>A0ABR2TMY1_9ROSI</name>